<evidence type="ECO:0000256" key="4">
    <source>
        <dbReference type="PIRSR" id="PIRSR606689-2"/>
    </source>
</evidence>
<evidence type="ECO:0000313" key="6">
    <source>
        <dbReference type="Proteomes" id="UP001153620"/>
    </source>
</evidence>
<feature type="binding site" evidence="4">
    <location>
        <position position="36"/>
    </location>
    <ligand>
        <name>Mg(2+)</name>
        <dbReference type="ChEBI" id="CHEBI:18420"/>
    </ligand>
</feature>
<dbReference type="InterPro" id="IPR027417">
    <property type="entry name" value="P-loop_NTPase"/>
</dbReference>
<keyword evidence="6" id="KW-1185">Reference proteome</keyword>
<feature type="binding site" evidence="4">
    <location>
        <position position="15"/>
    </location>
    <ligand>
        <name>Mg(2+)</name>
        <dbReference type="ChEBI" id="CHEBI:18420"/>
    </ligand>
</feature>
<keyword evidence="4" id="KW-0460">Magnesium</keyword>
<dbReference type="PANTHER" id="PTHR46688:SF1">
    <property type="entry name" value="ADP-RIBOSYLATION FACTOR-LIKE PROTEIN 16"/>
    <property type="match status" value="1"/>
</dbReference>
<dbReference type="GO" id="GO:0046872">
    <property type="term" value="F:metal ion binding"/>
    <property type="evidence" value="ECO:0007669"/>
    <property type="project" value="UniProtKB-KW"/>
</dbReference>
<keyword evidence="4" id="KW-0479">Metal-binding</keyword>
<keyword evidence="1 3" id="KW-0547">Nucleotide-binding</keyword>
<feature type="binding site" evidence="3">
    <location>
        <position position="70"/>
    </location>
    <ligand>
        <name>GTP</name>
        <dbReference type="ChEBI" id="CHEBI:37565"/>
    </ligand>
</feature>
<dbReference type="SUPFAM" id="SSF52540">
    <property type="entry name" value="P-loop containing nucleoside triphosphate hydrolases"/>
    <property type="match status" value="1"/>
</dbReference>
<evidence type="ECO:0000256" key="3">
    <source>
        <dbReference type="PIRSR" id="PIRSR606689-1"/>
    </source>
</evidence>
<gene>
    <name evidence="5" type="ORF">CHIRRI_LOCUS11373</name>
</gene>
<dbReference type="OrthoDB" id="365445at2759"/>
<dbReference type="Pfam" id="PF00025">
    <property type="entry name" value="Arf"/>
    <property type="match status" value="1"/>
</dbReference>
<name>A0A9N9S0I9_9DIPT</name>
<evidence type="ECO:0000256" key="2">
    <source>
        <dbReference type="ARBA" id="ARBA00023134"/>
    </source>
</evidence>
<dbReference type="InterPro" id="IPR006689">
    <property type="entry name" value="Small_GTPase_ARF/SAR"/>
</dbReference>
<accession>A0A9N9S0I9</accession>
<protein>
    <recommendedName>
        <fullName evidence="7">ADP-ribosylation factor-like protein 16</fullName>
    </recommendedName>
</protein>
<keyword evidence="2 3" id="KW-0342">GTP-binding</keyword>
<sequence>MISCLCVGPKNSGKTMLLTSIQYPDSVNFTSHSVNTVGTNIFTINYVPSAEKKPLKKNAKKSITVRELGGEMAVMWKNYYTEAVNKIIFVVDTSNLCQISCAGVLLYSILVEPRLQKTKICLVLTKMDYAYRQMRNEALLMLQIETLKKQIPQDITIIEASAITKEGLDQITEWLFN</sequence>
<proteinExistence type="predicted"/>
<dbReference type="PROSITE" id="PS51417">
    <property type="entry name" value="ARF"/>
    <property type="match status" value="1"/>
</dbReference>
<evidence type="ECO:0008006" key="7">
    <source>
        <dbReference type="Google" id="ProtNLM"/>
    </source>
</evidence>
<feature type="binding site" evidence="3">
    <location>
        <begin position="8"/>
        <end position="15"/>
    </location>
    <ligand>
        <name>GTP</name>
        <dbReference type="ChEBI" id="CHEBI:37565"/>
    </ligand>
</feature>
<dbReference type="PANTHER" id="PTHR46688">
    <property type="entry name" value="ADP-RIBOSYLATION FACTOR-LIKE PROTEIN 16"/>
    <property type="match status" value="1"/>
</dbReference>
<reference evidence="5" key="1">
    <citation type="submission" date="2022-01" db="EMBL/GenBank/DDBJ databases">
        <authorList>
            <person name="King R."/>
        </authorList>
    </citation>
    <scope>NUCLEOTIDE SEQUENCE</scope>
</reference>
<reference evidence="5" key="2">
    <citation type="submission" date="2022-10" db="EMBL/GenBank/DDBJ databases">
        <authorList>
            <consortium name="ENA_rothamsted_submissions"/>
            <consortium name="culmorum"/>
            <person name="King R."/>
        </authorList>
    </citation>
    <scope>NUCLEOTIDE SEQUENCE</scope>
</reference>
<evidence type="ECO:0000313" key="5">
    <source>
        <dbReference type="EMBL" id="CAG9808535.1"/>
    </source>
</evidence>
<dbReference type="Proteomes" id="UP001153620">
    <property type="component" value="Chromosome 3"/>
</dbReference>
<dbReference type="Gene3D" id="3.40.50.300">
    <property type="entry name" value="P-loop containing nucleotide triphosphate hydrolases"/>
    <property type="match status" value="1"/>
</dbReference>
<dbReference type="GO" id="GO:0005525">
    <property type="term" value="F:GTP binding"/>
    <property type="evidence" value="ECO:0007669"/>
    <property type="project" value="UniProtKB-KW"/>
</dbReference>
<dbReference type="GO" id="GO:0003924">
    <property type="term" value="F:GTPase activity"/>
    <property type="evidence" value="ECO:0007669"/>
    <property type="project" value="InterPro"/>
</dbReference>
<dbReference type="EMBL" id="OU895879">
    <property type="protein sequence ID" value="CAG9808535.1"/>
    <property type="molecule type" value="Genomic_DNA"/>
</dbReference>
<organism evidence="5 6">
    <name type="scientific">Chironomus riparius</name>
    <dbReference type="NCBI Taxonomy" id="315576"/>
    <lineage>
        <taxon>Eukaryota</taxon>
        <taxon>Metazoa</taxon>
        <taxon>Ecdysozoa</taxon>
        <taxon>Arthropoda</taxon>
        <taxon>Hexapoda</taxon>
        <taxon>Insecta</taxon>
        <taxon>Pterygota</taxon>
        <taxon>Neoptera</taxon>
        <taxon>Endopterygota</taxon>
        <taxon>Diptera</taxon>
        <taxon>Nematocera</taxon>
        <taxon>Chironomoidea</taxon>
        <taxon>Chironomidae</taxon>
        <taxon>Chironominae</taxon>
        <taxon>Chironomus</taxon>
    </lineage>
</organism>
<evidence type="ECO:0000256" key="1">
    <source>
        <dbReference type="ARBA" id="ARBA00022741"/>
    </source>
</evidence>
<dbReference type="AlphaFoldDB" id="A0A9N9S0I9"/>